<protein>
    <submittedName>
        <fullName evidence="2">Diguanylate cyclase with PAS/PAC sensor</fullName>
    </submittedName>
</protein>
<dbReference type="NCBIfam" id="TIGR00229">
    <property type="entry name" value="sensory_box"/>
    <property type="match status" value="1"/>
</dbReference>
<dbReference type="EMBL" id="FCOC02000003">
    <property type="protein sequence ID" value="SAL23401.1"/>
    <property type="molecule type" value="Genomic_DNA"/>
</dbReference>
<dbReference type="SUPFAM" id="SSF55785">
    <property type="entry name" value="PYP-like sensor domain (PAS domain)"/>
    <property type="match status" value="1"/>
</dbReference>
<accession>A0A158FUW0</accession>
<dbReference type="InterPro" id="IPR035965">
    <property type="entry name" value="PAS-like_dom_sf"/>
</dbReference>
<dbReference type="SMART" id="SM00091">
    <property type="entry name" value="PAS"/>
    <property type="match status" value="1"/>
</dbReference>
<dbReference type="AlphaFoldDB" id="A0A158FUW0"/>
<evidence type="ECO:0000313" key="2">
    <source>
        <dbReference type="EMBL" id="SAL23401.1"/>
    </source>
</evidence>
<dbReference type="Gene3D" id="3.30.450.20">
    <property type="entry name" value="PAS domain"/>
    <property type="match status" value="1"/>
</dbReference>
<name>A0A158FUW0_CABSO</name>
<dbReference type="Proteomes" id="UP000054893">
    <property type="component" value="Unassembled WGS sequence"/>
</dbReference>
<dbReference type="OrthoDB" id="3687827at2"/>
<dbReference type="PROSITE" id="PS50112">
    <property type="entry name" value="PAS"/>
    <property type="match status" value="1"/>
</dbReference>
<dbReference type="InterPro" id="IPR013767">
    <property type="entry name" value="PAS_fold"/>
</dbReference>
<sequence length="148" mass="16244">MTTKTFPIDFEQLIDVIGDAVVISDARGAITLWNPAAERMFGFTPAEALGNSLDIIIPERLRGRHWAGYEKTMATGETRYGHDVLRVPAVHKDGRALSIAFTVALLHSAQPDAVVTGIVAVIRDETSRFTEERNLKKRLAELEARSGG</sequence>
<evidence type="ECO:0000313" key="3">
    <source>
        <dbReference type="Proteomes" id="UP000054893"/>
    </source>
</evidence>
<dbReference type="CDD" id="cd00130">
    <property type="entry name" value="PAS"/>
    <property type="match status" value="1"/>
</dbReference>
<dbReference type="InterPro" id="IPR000014">
    <property type="entry name" value="PAS"/>
</dbReference>
<organism evidence="2 3">
    <name type="scientific">Caballeronia sordidicola</name>
    <name type="common">Burkholderia sordidicola</name>
    <dbReference type="NCBI Taxonomy" id="196367"/>
    <lineage>
        <taxon>Bacteria</taxon>
        <taxon>Pseudomonadati</taxon>
        <taxon>Pseudomonadota</taxon>
        <taxon>Betaproteobacteria</taxon>
        <taxon>Burkholderiales</taxon>
        <taxon>Burkholderiaceae</taxon>
        <taxon>Caballeronia</taxon>
    </lineage>
</organism>
<reference evidence="2 3" key="1">
    <citation type="submission" date="2016-01" db="EMBL/GenBank/DDBJ databases">
        <authorList>
            <person name="Oliw E.H."/>
        </authorList>
    </citation>
    <scope>NUCLEOTIDE SEQUENCE [LARGE SCALE GENOMIC DNA]</scope>
    <source>
        <strain evidence="2">LMG 22029</strain>
    </source>
</reference>
<dbReference type="Pfam" id="PF00989">
    <property type="entry name" value="PAS"/>
    <property type="match status" value="1"/>
</dbReference>
<dbReference type="RefSeq" id="WP_060818321.1">
    <property type="nucleotide sequence ID" value="NZ_FCOC02000003.1"/>
</dbReference>
<evidence type="ECO:0000259" key="1">
    <source>
        <dbReference type="PROSITE" id="PS50112"/>
    </source>
</evidence>
<feature type="domain" description="PAS" evidence="1">
    <location>
        <begin position="10"/>
        <end position="59"/>
    </location>
</feature>
<proteinExistence type="predicted"/>
<dbReference type="GO" id="GO:0006355">
    <property type="term" value="P:regulation of DNA-templated transcription"/>
    <property type="evidence" value="ECO:0007669"/>
    <property type="project" value="InterPro"/>
</dbReference>
<gene>
    <name evidence="2" type="ORF">AWB64_01831</name>
</gene>